<protein>
    <submittedName>
        <fullName evidence="1">Uncharacterized protein</fullName>
    </submittedName>
</protein>
<dbReference type="AlphaFoldDB" id="A0A653BSR7"/>
<accession>A0A653BSR7</accession>
<reference evidence="1 2" key="1">
    <citation type="submission" date="2019-01" db="EMBL/GenBank/DDBJ databases">
        <authorList>
            <person name="Sayadi A."/>
        </authorList>
    </citation>
    <scope>NUCLEOTIDE SEQUENCE [LARGE SCALE GENOMIC DNA]</scope>
</reference>
<sequence length="80" mass="9238">QDDYNFHHPHEKRDGVCPNNLLNAFSTFETLLVNRTNQLRKYGSSVSLRGGIDYGSELQAMENVFFEMRSSLSNILKETR</sequence>
<gene>
    <name evidence="1" type="ORF">CALMAC_LOCUS3437</name>
</gene>
<proteinExistence type="predicted"/>
<keyword evidence="2" id="KW-1185">Reference proteome</keyword>
<evidence type="ECO:0000313" key="1">
    <source>
        <dbReference type="EMBL" id="VEN38605.1"/>
    </source>
</evidence>
<organism evidence="1 2">
    <name type="scientific">Callosobruchus maculatus</name>
    <name type="common">Southern cowpea weevil</name>
    <name type="synonym">Pulse bruchid</name>
    <dbReference type="NCBI Taxonomy" id="64391"/>
    <lineage>
        <taxon>Eukaryota</taxon>
        <taxon>Metazoa</taxon>
        <taxon>Ecdysozoa</taxon>
        <taxon>Arthropoda</taxon>
        <taxon>Hexapoda</taxon>
        <taxon>Insecta</taxon>
        <taxon>Pterygota</taxon>
        <taxon>Neoptera</taxon>
        <taxon>Endopterygota</taxon>
        <taxon>Coleoptera</taxon>
        <taxon>Polyphaga</taxon>
        <taxon>Cucujiformia</taxon>
        <taxon>Chrysomeloidea</taxon>
        <taxon>Chrysomelidae</taxon>
        <taxon>Bruchinae</taxon>
        <taxon>Bruchini</taxon>
        <taxon>Callosobruchus</taxon>
    </lineage>
</organism>
<feature type="non-terminal residue" evidence="1">
    <location>
        <position position="1"/>
    </location>
</feature>
<name>A0A653BSR7_CALMS</name>
<evidence type="ECO:0000313" key="2">
    <source>
        <dbReference type="Proteomes" id="UP000410492"/>
    </source>
</evidence>
<dbReference type="EMBL" id="CAACVG010004717">
    <property type="protein sequence ID" value="VEN38605.1"/>
    <property type="molecule type" value="Genomic_DNA"/>
</dbReference>
<dbReference type="Proteomes" id="UP000410492">
    <property type="component" value="Unassembled WGS sequence"/>
</dbReference>